<evidence type="ECO:0000313" key="10">
    <source>
        <dbReference type="EMBL" id="MFD3276715.1"/>
    </source>
</evidence>
<evidence type="ECO:0000256" key="6">
    <source>
        <dbReference type="ARBA" id="ARBA00050776"/>
    </source>
</evidence>
<dbReference type="PANTHER" id="PTHR43586:SF8">
    <property type="entry name" value="CYSTEINE DESULFURASE 1, CHLOROPLASTIC"/>
    <property type="match status" value="1"/>
</dbReference>
<dbReference type="InterPro" id="IPR015421">
    <property type="entry name" value="PyrdxlP-dep_Trfase_major"/>
</dbReference>
<evidence type="ECO:0000256" key="3">
    <source>
        <dbReference type="ARBA" id="ARBA00010447"/>
    </source>
</evidence>
<comment type="similarity">
    <text evidence="3 8">Belongs to the class-V pyridoxal-phosphate-dependent aminotransferase family. Csd subfamily.</text>
</comment>
<dbReference type="SUPFAM" id="SSF53383">
    <property type="entry name" value="PLP-dependent transferases"/>
    <property type="match status" value="1"/>
</dbReference>
<dbReference type="InterPro" id="IPR020578">
    <property type="entry name" value="Aminotrans_V_PyrdxlP_BS"/>
</dbReference>
<proteinExistence type="inferred from homology"/>
<dbReference type="InterPro" id="IPR015424">
    <property type="entry name" value="PyrdxlP-dep_Trfase"/>
</dbReference>
<dbReference type="CDD" id="cd06453">
    <property type="entry name" value="SufS_like"/>
    <property type="match status" value="1"/>
</dbReference>
<dbReference type="Proteomes" id="UP001598114">
    <property type="component" value="Unassembled WGS sequence"/>
</dbReference>
<dbReference type="PANTHER" id="PTHR43586">
    <property type="entry name" value="CYSTEINE DESULFURASE"/>
    <property type="match status" value="1"/>
</dbReference>
<evidence type="ECO:0000259" key="9">
    <source>
        <dbReference type="Pfam" id="PF00266"/>
    </source>
</evidence>
<dbReference type="PIRSF" id="PIRSF005572">
    <property type="entry name" value="NifS"/>
    <property type="match status" value="1"/>
</dbReference>
<dbReference type="GO" id="GO:0031071">
    <property type="term" value="F:cysteine desulfurase activity"/>
    <property type="evidence" value="ECO:0007669"/>
    <property type="project" value="UniProtKB-EC"/>
</dbReference>
<dbReference type="NCBIfam" id="TIGR01979">
    <property type="entry name" value="sufS"/>
    <property type="match status" value="1"/>
</dbReference>
<evidence type="ECO:0000256" key="5">
    <source>
        <dbReference type="ARBA" id="ARBA00022898"/>
    </source>
</evidence>
<evidence type="ECO:0000313" key="11">
    <source>
        <dbReference type="Proteomes" id="UP001598114"/>
    </source>
</evidence>
<dbReference type="PROSITE" id="PS00595">
    <property type="entry name" value="AA_TRANSFER_CLASS_5"/>
    <property type="match status" value="1"/>
</dbReference>
<dbReference type="Pfam" id="PF00266">
    <property type="entry name" value="Aminotran_5"/>
    <property type="match status" value="1"/>
</dbReference>
<evidence type="ECO:0000256" key="2">
    <source>
        <dbReference type="ARBA" id="ARBA00002824"/>
    </source>
</evidence>
<evidence type="ECO:0000256" key="7">
    <source>
        <dbReference type="RuleBase" id="RU004504"/>
    </source>
</evidence>
<keyword evidence="4 8" id="KW-0808">Transferase</keyword>
<reference evidence="10 11" key="1">
    <citation type="submission" date="2024-03" db="EMBL/GenBank/DDBJ databases">
        <title>Aquirufa genome sequencing.</title>
        <authorList>
            <person name="Pitt A."/>
            <person name="Hahn M.W."/>
        </authorList>
    </citation>
    <scope>NUCLEOTIDE SEQUENCE [LARGE SCALE GENOMIC DNA]</scope>
    <source>
        <strain evidence="10 11">PLAD-142S6K</strain>
    </source>
</reference>
<name>A0ABW6D3X7_9BACT</name>
<accession>A0ABW6D3X7</accession>
<comment type="caution">
    <text evidence="10">The sequence shown here is derived from an EMBL/GenBank/DDBJ whole genome shotgun (WGS) entry which is preliminary data.</text>
</comment>
<gene>
    <name evidence="10" type="ORF">SKC38_10800</name>
</gene>
<keyword evidence="5 8" id="KW-0663">Pyridoxal phosphate</keyword>
<protein>
    <recommendedName>
        <fullName evidence="8">Cysteine desulfurase</fullName>
        <ecNumber evidence="8">2.8.1.7</ecNumber>
    </recommendedName>
</protein>
<dbReference type="InterPro" id="IPR000192">
    <property type="entry name" value="Aminotrans_V_dom"/>
</dbReference>
<dbReference type="RefSeq" id="WP_377977156.1">
    <property type="nucleotide sequence ID" value="NZ_JBBKYA010000005.1"/>
</dbReference>
<comment type="cofactor">
    <cofactor evidence="1 7">
        <name>pyridoxal 5'-phosphate</name>
        <dbReference type="ChEBI" id="CHEBI:597326"/>
    </cofactor>
</comment>
<dbReference type="Gene3D" id="3.40.640.10">
    <property type="entry name" value="Type I PLP-dependent aspartate aminotransferase-like (Major domain)"/>
    <property type="match status" value="1"/>
</dbReference>
<sequence>MADKFDIEQVRKDFPILDQQVNGAPLVYFDNAATTQKPQMVIDALNHYYTRDNANIHRGLHTLAERATTGYELTRKKLKDFLNAESTDQIIFTSGTTAGINLVAQTYGRANFSKGDVILVSNLEHHSNIVPWQMIAEEKGAEVQVIPVDEAGVLDMKAYVELLDSNRVKFVAVNHVSNAIGTINPISYIIEQAHRVGAKVLIDGAQSVAHFEIDVQALDIDFLAFSAHKLFGPTGVGVLYGKRTLLEAMPPYQGGGEMIKEVSFAGTTYNELPYKFEAGTPNIADVYAFGFALDYLKSLPKNAVWEQEKALLDYATEQLMQIDGLRIVGQAPEKIAVVSFVIDGVHPQDIGVLLDKFGVAIRTGHHCAQPLMARYELVGTCRASFAFYNTKSEIDLFVKALKRTITMLS</sequence>
<comment type="function">
    <text evidence="2 8">Catalyzes the removal of elemental sulfur and selenium atoms from L-cysteine, L-cystine, L-selenocysteine, and L-selenocystine to produce L-alanine.</text>
</comment>
<evidence type="ECO:0000256" key="4">
    <source>
        <dbReference type="ARBA" id="ARBA00022679"/>
    </source>
</evidence>
<dbReference type="EMBL" id="JBBKYA010000005">
    <property type="protein sequence ID" value="MFD3276715.1"/>
    <property type="molecule type" value="Genomic_DNA"/>
</dbReference>
<dbReference type="Gene3D" id="3.90.1150.10">
    <property type="entry name" value="Aspartate Aminotransferase, domain 1"/>
    <property type="match status" value="1"/>
</dbReference>
<organism evidence="10 11">
    <name type="scientific">Aquirufa echingensis</name>
    <dbReference type="NCBI Taxonomy" id="3096516"/>
    <lineage>
        <taxon>Bacteria</taxon>
        <taxon>Pseudomonadati</taxon>
        <taxon>Bacteroidota</taxon>
        <taxon>Cytophagia</taxon>
        <taxon>Cytophagales</taxon>
        <taxon>Flectobacillaceae</taxon>
        <taxon>Aquirufa</taxon>
    </lineage>
</organism>
<evidence type="ECO:0000256" key="8">
    <source>
        <dbReference type="RuleBase" id="RU004506"/>
    </source>
</evidence>
<dbReference type="InterPro" id="IPR010970">
    <property type="entry name" value="Cys_dSase_SufS"/>
</dbReference>
<evidence type="ECO:0000256" key="1">
    <source>
        <dbReference type="ARBA" id="ARBA00001933"/>
    </source>
</evidence>
<comment type="catalytic activity">
    <reaction evidence="6 8">
        <text>(sulfur carrier)-H + L-cysteine = (sulfur carrier)-SH + L-alanine</text>
        <dbReference type="Rhea" id="RHEA:43892"/>
        <dbReference type="Rhea" id="RHEA-COMP:14737"/>
        <dbReference type="Rhea" id="RHEA-COMP:14739"/>
        <dbReference type="ChEBI" id="CHEBI:29917"/>
        <dbReference type="ChEBI" id="CHEBI:35235"/>
        <dbReference type="ChEBI" id="CHEBI:57972"/>
        <dbReference type="ChEBI" id="CHEBI:64428"/>
        <dbReference type="EC" id="2.8.1.7"/>
    </reaction>
</comment>
<dbReference type="InterPro" id="IPR015422">
    <property type="entry name" value="PyrdxlP-dep_Trfase_small"/>
</dbReference>
<dbReference type="InterPro" id="IPR016454">
    <property type="entry name" value="Cysteine_dSase"/>
</dbReference>
<keyword evidence="11" id="KW-1185">Reference proteome</keyword>
<feature type="domain" description="Aminotransferase class V" evidence="9">
    <location>
        <begin position="27"/>
        <end position="397"/>
    </location>
</feature>
<dbReference type="EC" id="2.8.1.7" evidence="8"/>